<dbReference type="GO" id="GO:0070628">
    <property type="term" value="F:proteasome binding"/>
    <property type="evidence" value="ECO:0007669"/>
    <property type="project" value="TreeGrafter"/>
</dbReference>
<evidence type="ECO:0000259" key="1">
    <source>
        <dbReference type="PROSITE" id="PS51397"/>
    </source>
</evidence>
<comment type="caution">
    <text evidence="2">The sequence shown here is derived from an EMBL/GenBank/DDBJ whole genome shotgun (WGS) entry which is preliminary data.</text>
</comment>
<dbReference type="SUPFAM" id="SSF54236">
    <property type="entry name" value="Ubiquitin-like"/>
    <property type="match status" value="1"/>
</dbReference>
<feature type="domain" description="WLM" evidence="1">
    <location>
        <begin position="120"/>
        <end position="309"/>
    </location>
</feature>
<dbReference type="OrthoDB" id="49605at2759"/>
<accession>A0A369J2K0</accession>
<dbReference type="PROSITE" id="PS51397">
    <property type="entry name" value="WLM"/>
    <property type="match status" value="1"/>
</dbReference>
<name>A0A369J2K0_HYPMA</name>
<dbReference type="Pfam" id="PF00240">
    <property type="entry name" value="ubiquitin"/>
    <property type="match status" value="1"/>
</dbReference>
<dbReference type="STRING" id="39966.A0A369J2K0"/>
<keyword evidence="3" id="KW-1185">Reference proteome</keyword>
<evidence type="ECO:0000313" key="3">
    <source>
        <dbReference type="Proteomes" id="UP000076154"/>
    </source>
</evidence>
<dbReference type="EMBL" id="LUEZ02000181">
    <property type="protein sequence ID" value="RDB15370.1"/>
    <property type="molecule type" value="Genomic_DNA"/>
</dbReference>
<dbReference type="PANTHER" id="PTHR47795">
    <property type="entry name" value="UBIQUITIN AND WLM DOMAIN-CONTAINING METALLOPROTEASE SPCC1442.07C"/>
    <property type="match status" value="1"/>
</dbReference>
<dbReference type="Proteomes" id="UP000076154">
    <property type="component" value="Unassembled WGS sequence"/>
</dbReference>
<dbReference type="InterPro" id="IPR013536">
    <property type="entry name" value="WLM_dom"/>
</dbReference>
<dbReference type="InParanoid" id="A0A369J2K0"/>
<gene>
    <name evidence="2" type="ORF">Hypma_004666</name>
</gene>
<organism evidence="2 3">
    <name type="scientific">Hypsizygus marmoreus</name>
    <name type="common">White beech mushroom</name>
    <name type="synonym">Agaricus marmoreus</name>
    <dbReference type="NCBI Taxonomy" id="39966"/>
    <lineage>
        <taxon>Eukaryota</taxon>
        <taxon>Fungi</taxon>
        <taxon>Dikarya</taxon>
        <taxon>Basidiomycota</taxon>
        <taxon>Agaricomycotina</taxon>
        <taxon>Agaricomycetes</taxon>
        <taxon>Agaricomycetidae</taxon>
        <taxon>Agaricales</taxon>
        <taxon>Tricholomatineae</taxon>
        <taxon>Lyophyllaceae</taxon>
        <taxon>Hypsizygus</taxon>
    </lineage>
</organism>
<dbReference type="Gene3D" id="3.10.20.90">
    <property type="entry name" value="Phosphatidylinositol 3-kinase Catalytic Subunit, Chain A, domain 1"/>
    <property type="match status" value="1"/>
</dbReference>
<reference evidence="2" key="1">
    <citation type="submission" date="2018-04" db="EMBL/GenBank/DDBJ databases">
        <title>Whole genome sequencing of Hypsizygus marmoreus.</title>
        <authorList>
            <person name="Choi I.-G."/>
            <person name="Min B."/>
            <person name="Kim J.-G."/>
            <person name="Kim S."/>
            <person name="Oh Y.-L."/>
            <person name="Kong W.-S."/>
            <person name="Park H."/>
            <person name="Jeong J."/>
            <person name="Song E.-S."/>
        </authorList>
    </citation>
    <scope>NUCLEOTIDE SEQUENCE [LARGE SCALE GENOMIC DNA]</scope>
    <source>
        <strain evidence="2">51987-8</strain>
    </source>
</reference>
<proteinExistence type="predicted"/>
<protein>
    <recommendedName>
        <fullName evidence="1">WLM domain-containing protein</fullName>
    </recommendedName>
</protein>
<evidence type="ECO:0000313" key="2">
    <source>
        <dbReference type="EMBL" id="RDB15370.1"/>
    </source>
</evidence>
<dbReference type="Pfam" id="PF08325">
    <property type="entry name" value="WLM"/>
    <property type="match status" value="1"/>
</dbReference>
<dbReference type="InterPro" id="IPR000626">
    <property type="entry name" value="Ubiquitin-like_dom"/>
</dbReference>
<dbReference type="InterPro" id="IPR029071">
    <property type="entry name" value="Ubiquitin-like_domsf"/>
</dbReference>
<sequence length="327" mass="36161">MSSSTPITFTVAFRGTPHALSCLPDSTIAALQARLEELTDVPPSLQKLLLKGKNVVAQNRDETTLIQAGFKNGLKLQMLGSTSRELSSLQSVESEQRKRERILRERALKPQAKLRSTGTSDVSFLKYRFHELTPLAHLPNPGAAMALLTKLSEDPAIKHVMQIHELSVGTLTELAPHEHPGLLGLNVNAGQAIKLRLRTDRYDGFRLYAEVRRVLCHELTHNVWGDHGNNFKELNSKLNREVVEFERAAAIGTRSLLDSGDVYQPASELEAEARSYILGGVDAVPSGGFDDSPAERRRRILDATMARLRKEEEELEQSCGTGHSTNA</sequence>
<dbReference type="AlphaFoldDB" id="A0A369J2K0"/>
<dbReference type="PANTHER" id="PTHR47795:SF1">
    <property type="entry name" value="DNA-DEPENDENT METALLOPROTEASE WSS1 HOMOLOG 2"/>
    <property type="match status" value="1"/>
</dbReference>